<organism evidence="1 2">
    <name type="scientific">Microbacterium saperdae</name>
    <dbReference type="NCBI Taxonomy" id="69368"/>
    <lineage>
        <taxon>Bacteria</taxon>
        <taxon>Bacillati</taxon>
        <taxon>Actinomycetota</taxon>
        <taxon>Actinomycetes</taxon>
        <taxon>Micrococcales</taxon>
        <taxon>Microbacteriaceae</taxon>
        <taxon>Microbacterium</taxon>
    </lineage>
</organism>
<comment type="caution">
    <text evidence="1">The sequence shown here is derived from an EMBL/GenBank/DDBJ whole genome shotgun (WGS) entry which is preliminary data.</text>
</comment>
<name>A0A543BL00_9MICO</name>
<sequence>MPNTMLCGMGRTHVDERNEGAWLEAITLFQSVRDADHDAAARLLRTSSDPEAVMLNLLRMLGVYLRGEAPDKLDHFIAASHRAGPPPNPRPPLPPPT</sequence>
<dbReference type="Proteomes" id="UP000317209">
    <property type="component" value="Unassembled WGS sequence"/>
</dbReference>
<accession>A0A543BL00</accession>
<dbReference type="EMBL" id="VFOX01000001">
    <property type="protein sequence ID" value="TQL85505.1"/>
    <property type="molecule type" value="Genomic_DNA"/>
</dbReference>
<dbReference type="AlphaFoldDB" id="A0A543BL00"/>
<proteinExistence type="predicted"/>
<evidence type="ECO:0000313" key="2">
    <source>
        <dbReference type="Proteomes" id="UP000317209"/>
    </source>
</evidence>
<keyword evidence="2" id="KW-1185">Reference proteome</keyword>
<protein>
    <submittedName>
        <fullName evidence="1">Uncharacterized protein</fullName>
    </submittedName>
</protein>
<reference evidence="1 2" key="1">
    <citation type="submission" date="2019-06" db="EMBL/GenBank/DDBJ databases">
        <title>Sequencing the genomes of 1000 actinobacteria strains.</title>
        <authorList>
            <person name="Klenk H.-P."/>
        </authorList>
    </citation>
    <scope>NUCLEOTIDE SEQUENCE [LARGE SCALE GENOMIC DNA]</scope>
    <source>
        <strain evidence="1 2">DSM 20169</strain>
    </source>
</reference>
<gene>
    <name evidence="1" type="ORF">FB560_1122</name>
</gene>
<evidence type="ECO:0000313" key="1">
    <source>
        <dbReference type="EMBL" id="TQL85505.1"/>
    </source>
</evidence>